<dbReference type="PANTHER" id="PTHR21590:SF4">
    <property type="entry name" value="UPF0606 PROTEIN KIAA1549"/>
    <property type="match status" value="1"/>
</dbReference>
<keyword evidence="2" id="KW-1185">Reference proteome</keyword>
<accession>A0A3Q2DE85</accession>
<dbReference type="Proteomes" id="UP000265020">
    <property type="component" value="Unassembled WGS sequence"/>
</dbReference>
<reference evidence="1" key="2">
    <citation type="submission" date="2025-09" db="UniProtKB">
        <authorList>
            <consortium name="Ensembl"/>
        </authorList>
    </citation>
    <scope>IDENTIFICATION</scope>
</reference>
<dbReference type="InterPro" id="IPR024606">
    <property type="entry name" value="KIAA1549"/>
</dbReference>
<sequence length="166" mass="18899">MTPYANRHKNVHDILKLLELFTVTGRSFGRRVSIHSVLQFVPTHVDVRVCNFTERVERGLMMAYAESRRRSHEAGNVTMIKSLNFLSQLLNITMGVARPASGRKVPVDITFAVRDGRGYLPGSEVSDHLRKLSMVEFSFYVGFPALQIAERTHKCFISPLLFSFKK</sequence>
<dbReference type="Pfam" id="PF12877">
    <property type="entry name" value="KIAA1549"/>
    <property type="match status" value="1"/>
</dbReference>
<dbReference type="GeneTree" id="ENSGT00530000063472"/>
<evidence type="ECO:0000313" key="2">
    <source>
        <dbReference type="Proteomes" id="UP000265020"/>
    </source>
</evidence>
<dbReference type="Ensembl" id="ENSCVAT00000025407.1">
    <property type="protein sequence ID" value="ENSCVAP00000016899.1"/>
    <property type="gene ID" value="ENSCVAG00000019931.1"/>
</dbReference>
<dbReference type="AlphaFoldDB" id="A0A3Q2DE85"/>
<reference evidence="1" key="1">
    <citation type="submission" date="2025-08" db="UniProtKB">
        <authorList>
            <consortium name="Ensembl"/>
        </authorList>
    </citation>
    <scope>IDENTIFICATION</scope>
</reference>
<proteinExistence type="predicted"/>
<name>A0A3Q2DE85_CYPVA</name>
<protein>
    <submittedName>
        <fullName evidence="1">Uncharacterized protein</fullName>
    </submittedName>
</protein>
<organism evidence="1 2">
    <name type="scientific">Cyprinodon variegatus</name>
    <name type="common">Sheepshead minnow</name>
    <dbReference type="NCBI Taxonomy" id="28743"/>
    <lineage>
        <taxon>Eukaryota</taxon>
        <taxon>Metazoa</taxon>
        <taxon>Chordata</taxon>
        <taxon>Craniata</taxon>
        <taxon>Vertebrata</taxon>
        <taxon>Euteleostomi</taxon>
        <taxon>Actinopterygii</taxon>
        <taxon>Neopterygii</taxon>
        <taxon>Teleostei</taxon>
        <taxon>Neoteleostei</taxon>
        <taxon>Acanthomorphata</taxon>
        <taxon>Ovalentaria</taxon>
        <taxon>Atherinomorphae</taxon>
        <taxon>Cyprinodontiformes</taxon>
        <taxon>Cyprinodontidae</taxon>
        <taxon>Cyprinodon</taxon>
    </lineage>
</organism>
<dbReference type="PANTHER" id="PTHR21590">
    <property type="entry name" value="SEA DOMAIN-CONTAINING PROTEIN"/>
    <property type="match status" value="1"/>
</dbReference>
<dbReference type="STRING" id="28743.ENSCVAP00000016899"/>
<evidence type="ECO:0000313" key="1">
    <source>
        <dbReference type="Ensembl" id="ENSCVAP00000016899.1"/>
    </source>
</evidence>